<reference evidence="7 8" key="1">
    <citation type="submission" date="2018-03" db="EMBL/GenBank/DDBJ databases">
        <title>Actinopolyspora mortivallis from Sahara, screening for active biomolecules.</title>
        <authorList>
            <person name="Selama O."/>
            <person name="Wellington E.M.H."/>
            <person name="Hacene H."/>
        </authorList>
    </citation>
    <scope>NUCLEOTIDE SEQUENCE [LARGE SCALE GENOMIC DNA]</scope>
    <source>
        <strain evidence="7 8">M5A</strain>
    </source>
</reference>
<dbReference type="GO" id="GO:0005576">
    <property type="term" value="C:extracellular region"/>
    <property type="evidence" value="ECO:0007669"/>
    <property type="project" value="TreeGrafter"/>
</dbReference>
<evidence type="ECO:0000256" key="4">
    <source>
        <dbReference type="ARBA" id="ARBA00023136"/>
    </source>
</evidence>
<gene>
    <name evidence="7" type="ORF">CEP50_02880</name>
</gene>
<evidence type="ECO:0000256" key="1">
    <source>
        <dbReference type="ARBA" id="ARBA00022475"/>
    </source>
</evidence>
<organism evidence="7 8">
    <name type="scientific">Actinopolyspora mortivallis</name>
    <dbReference type="NCBI Taxonomy" id="33906"/>
    <lineage>
        <taxon>Bacteria</taxon>
        <taxon>Bacillati</taxon>
        <taxon>Actinomycetota</taxon>
        <taxon>Actinomycetes</taxon>
        <taxon>Actinopolysporales</taxon>
        <taxon>Actinopolysporaceae</taxon>
        <taxon>Actinopolyspora</taxon>
    </lineage>
</organism>
<evidence type="ECO:0000256" key="5">
    <source>
        <dbReference type="HAMAP-Rule" id="MF_01600"/>
    </source>
</evidence>
<keyword evidence="4 5" id="KW-0472">Membrane</keyword>
<feature type="compositionally biased region" description="Low complexity" evidence="6">
    <location>
        <begin position="910"/>
        <end position="922"/>
    </location>
</feature>
<feature type="transmembrane region" description="Helical" evidence="5">
    <location>
        <begin position="170"/>
        <end position="192"/>
    </location>
</feature>
<comment type="similarity">
    <text evidence="5">Belongs to the UPF0182 family.</text>
</comment>
<feature type="transmembrane region" description="Helical" evidence="5">
    <location>
        <begin position="113"/>
        <end position="132"/>
    </location>
</feature>
<evidence type="ECO:0000256" key="6">
    <source>
        <dbReference type="SAM" id="MobiDB-lite"/>
    </source>
</evidence>
<protein>
    <recommendedName>
        <fullName evidence="5">UPF0182 protein CEP50_02880</fullName>
    </recommendedName>
</protein>
<evidence type="ECO:0000256" key="3">
    <source>
        <dbReference type="ARBA" id="ARBA00022989"/>
    </source>
</evidence>
<feature type="transmembrane region" description="Helical" evidence="5">
    <location>
        <begin position="212"/>
        <end position="229"/>
    </location>
</feature>
<dbReference type="HAMAP" id="MF_01600">
    <property type="entry name" value="UPF0182"/>
    <property type="match status" value="1"/>
</dbReference>
<dbReference type="STRING" id="1050202.GCA_000384035_00706"/>
<feature type="compositionally biased region" description="Low complexity" evidence="6">
    <location>
        <begin position="936"/>
        <end position="950"/>
    </location>
</feature>
<dbReference type="NCBIfam" id="NF009097">
    <property type="entry name" value="PRK12438.1"/>
    <property type="match status" value="1"/>
</dbReference>
<dbReference type="EMBL" id="PVSR01000002">
    <property type="protein sequence ID" value="PRW64784.1"/>
    <property type="molecule type" value="Genomic_DNA"/>
</dbReference>
<keyword evidence="3 5" id="KW-1133">Transmembrane helix</keyword>
<feature type="region of interest" description="Disordered" evidence="6">
    <location>
        <begin position="885"/>
        <end position="960"/>
    </location>
</feature>
<sequence>MATRPVGVPKLSRRSRILLILGAVVLVALIVGSRLIGTYVNWLWFGGVDYRGIFTTIVLTRITLFVCAGVFLGGVLALNLWLAYRTRPVFVPLSGQDDPLARYRTVITQRSKWFGIGIPVAVGAIGGLAATGDWRMVQLFLNRQSFGTEDPVFGHDIGLYVFQLPFFRWLLAWAFIAVTLSFFAALATHYVFGGIKLAGRSGQISQAARIQLAVLAGIFVLLKAVDFFFDRWDLLLSQRSDLFTGASYTDLNAVMPAKVILLCISVICALAFFAVIFLRNLQIPALATVLLVLSSLVIGALWPALLQQFSVEPNANERESTSIERNMAATKQAFGITDDKVNVQENFGSGEEVTPEEVAQDTGTISNVRLLDPSLLSETFTQLEQQFNFYGFPKELDIDRYRDENGELQDYLVAVRGINTDGLADNQRSWINRHMVYTHGNGFVTAPADRVNTVPGEGDETGAYPVFSMSDVANDGQGEIPVEQPRVYYGELNRDYAIVGAEPGEQPKEYDTQNSRYTYQGDGGVAIGNWFNRAVFAAHYGERNILFNQNIGSNSKIMFDRNPRERVQKVAPWLKLDGDPYPAVVDGRITWIVDGYTTLDNYPYSTLTSFGGATSDSTSDPAQPNQQINYIRNSVKATVDAYTGEVTLYEFGEKDPVLEAWKGVFPGVVKPKSEISDELRQHFRYPADLFKVQRQLLARYHVDNPGDFYATRGFWEVPNDPNESQRSGPGEKQPPFYVIAQAPTQDKPTFQLTSAMTPLERQNLSAWISASSDPENYGELTVLELPTDNQTLGPGQVQRKMESTPKVTEDRTLFDNPGVRAMFGNLLTLPVKGGMLYVEPIYIRPNSEDSYPQLARVLTSYGDRVGYADTLQESLEQIFGEGAGRNAQTAEDEGDQQGDGQQQGGDQDGQDQQQGDGQQDEGQQGGDQQGGRSPEVDQAVQELQAALEQVRSAQQSGNLGELGSAFQRLEEAMNRYERVTGGN</sequence>
<dbReference type="NCBIfam" id="NF000825">
    <property type="entry name" value="PRK00068.1"/>
    <property type="match status" value="1"/>
</dbReference>
<dbReference type="RefSeq" id="WP_106112357.1">
    <property type="nucleotide sequence ID" value="NZ_PVSR01000002.1"/>
</dbReference>
<comment type="caution">
    <text evidence="7">The sequence shown here is derived from an EMBL/GenBank/DDBJ whole genome shotgun (WGS) entry which is preliminary data.</text>
</comment>
<feature type="transmembrane region" description="Helical" evidence="5">
    <location>
        <begin position="17"/>
        <end position="42"/>
    </location>
</feature>
<keyword evidence="1 5" id="KW-1003">Cell membrane</keyword>
<dbReference type="InterPro" id="IPR005372">
    <property type="entry name" value="UPF0182"/>
</dbReference>
<dbReference type="PANTHER" id="PTHR39344">
    <property type="entry name" value="UPF0182 PROTEIN SLL1060"/>
    <property type="match status" value="1"/>
</dbReference>
<feature type="region of interest" description="Disordered" evidence="6">
    <location>
        <begin position="715"/>
        <end position="734"/>
    </location>
</feature>
<keyword evidence="2 5" id="KW-0812">Transmembrane</keyword>
<dbReference type="GO" id="GO:0005886">
    <property type="term" value="C:plasma membrane"/>
    <property type="evidence" value="ECO:0007669"/>
    <property type="project" value="UniProtKB-SubCell"/>
</dbReference>
<feature type="transmembrane region" description="Helical" evidence="5">
    <location>
        <begin position="259"/>
        <end position="278"/>
    </location>
</feature>
<dbReference type="PANTHER" id="PTHR39344:SF1">
    <property type="entry name" value="UPF0182 PROTEIN SLL1060"/>
    <property type="match status" value="1"/>
</dbReference>
<evidence type="ECO:0000256" key="2">
    <source>
        <dbReference type="ARBA" id="ARBA00022692"/>
    </source>
</evidence>
<name>A0A2T0H0A0_ACTMO</name>
<dbReference type="AlphaFoldDB" id="A0A2T0H0A0"/>
<comment type="subcellular location">
    <subcellularLocation>
        <location evidence="5">Cell membrane</location>
        <topology evidence="5">Multi-pass membrane protein</topology>
    </subcellularLocation>
</comment>
<dbReference type="InParanoid" id="A0A2T0H0A0"/>
<feature type="region of interest" description="Disordered" evidence="6">
    <location>
        <begin position="787"/>
        <end position="806"/>
    </location>
</feature>
<keyword evidence="8" id="KW-1185">Reference proteome</keyword>
<proteinExistence type="inferred from homology"/>
<dbReference type="Pfam" id="PF03699">
    <property type="entry name" value="UPF0182"/>
    <property type="match status" value="1"/>
</dbReference>
<accession>A0A2T0H0A0</accession>
<evidence type="ECO:0000313" key="7">
    <source>
        <dbReference type="EMBL" id="PRW64784.1"/>
    </source>
</evidence>
<feature type="transmembrane region" description="Helical" evidence="5">
    <location>
        <begin position="62"/>
        <end position="84"/>
    </location>
</feature>
<dbReference type="Proteomes" id="UP000239352">
    <property type="component" value="Unassembled WGS sequence"/>
</dbReference>
<evidence type="ECO:0000313" key="8">
    <source>
        <dbReference type="Proteomes" id="UP000239352"/>
    </source>
</evidence>
<feature type="transmembrane region" description="Helical" evidence="5">
    <location>
        <begin position="285"/>
        <end position="305"/>
    </location>
</feature>